<protein>
    <recommendedName>
        <fullName evidence="3">DUF4374 domain-containing protein</fullName>
    </recommendedName>
</protein>
<dbReference type="AlphaFoldDB" id="A0AA37SQW9"/>
<evidence type="ECO:0000313" key="1">
    <source>
        <dbReference type="EMBL" id="GLR16040.1"/>
    </source>
</evidence>
<organism evidence="1 2">
    <name type="scientific">Portibacter lacus</name>
    <dbReference type="NCBI Taxonomy" id="1099794"/>
    <lineage>
        <taxon>Bacteria</taxon>
        <taxon>Pseudomonadati</taxon>
        <taxon>Bacteroidota</taxon>
        <taxon>Saprospiria</taxon>
        <taxon>Saprospirales</taxon>
        <taxon>Haliscomenobacteraceae</taxon>
        <taxon>Portibacter</taxon>
    </lineage>
</organism>
<dbReference type="EMBL" id="BSOH01000003">
    <property type="protein sequence ID" value="GLR16040.1"/>
    <property type="molecule type" value="Genomic_DNA"/>
</dbReference>
<evidence type="ECO:0008006" key="3">
    <source>
        <dbReference type="Google" id="ProtNLM"/>
    </source>
</evidence>
<comment type="caution">
    <text evidence="1">The sequence shown here is derived from an EMBL/GenBank/DDBJ whole genome shotgun (WGS) entry which is preliminary data.</text>
</comment>
<evidence type="ECO:0000313" key="2">
    <source>
        <dbReference type="Proteomes" id="UP001156666"/>
    </source>
</evidence>
<dbReference type="Proteomes" id="UP001156666">
    <property type="component" value="Unassembled WGS sequence"/>
</dbReference>
<dbReference type="RefSeq" id="WP_235294682.1">
    <property type="nucleotide sequence ID" value="NZ_BSOH01000003.1"/>
</dbReference>
<proteinExistence type="predicted"/>
<keyword evidence="2" id="KW-1185">Reference proteome</keyword>
<accession>A0AA37SQW9</accession>
<reference evidence="1" key="2">
    <citation type="submission" date="2023-01" db="EMBL/GenBank/DDBJ databases">
        <title>Draft genome sequence of Portibacter lacus strain NBRC 108769.</title>
        <authorList>
            <person name="Sun Q."/>
            <person name="Mori K."/>
        </authorList>
    </citation>
    <scope>NUCLEOTIDE SEQUENCE</scope>
    <source>
        <strain evidence="1">NBRC 108769</strain>
    </source>
</reference>
<sequence length="436" mass="48047">MNLLNNITKILAAVLLISITTISCDKVDPIIDETENPGSEDRNLTVAISVGSGSNPAKVYTQTFDQLSDIDINFNGFGYEIPSTRTARIFTSEDGKFLYNLDYGGGRIYKFSVDGGQDFTQLAEKNVEFAMGTAFPRWTKASENYASIQYADGGNAVRVYDSLDNYIRTDVTLRIMSVNLENLEIGTVEQFTIPVSGVDEGTFDYVFRVDAPIIAGDKAYYGLAKRGYNPLDPTERINASYKNVETIVVDYPALTNPKIISTNVGGAKGATNGYRTPVAHLDEEGDIYQIITVPDNTYDTHILKIKDGAYDESFDFNLSELLGENTMANGWFYVGDGIGYVPYARSDEGGLGDNVWSLARIDLRNNTAVKINLPENLWLQQYQNGVVDGDKFYMAITPLGEEGYVYIFDTKSTSPDGFTIGSTLQSLADATYIGIY</sequence>
<reference evidence="1" key="1">
    <citation type="journal article" date="2014" name="Int. J. Syst. Evol. Microbiol.">
        <title>Complete genome sequence of Corynebacterium casei LMG S-19264T (=DSM 44701T), isolated from a smear-ripened cheese.</title>
        <authorList>
            <consortium name="US DOE Joint Genome Institute (JGI-PGF)"/>
            <person name="Walter F."/>
            <person name="Albersmeier A."/>
            <person name="Kalinowski J."/>
            <person name="Ruckert C."/>
        </authorList>
    </citation>
    <scope>NUCLEOTIDE SEQUENCE</scope>
    <source>
        <strain evidence="1">NBRC 108769</strain>
    </source>
</reference>
<name>A0AA37SQW9_9BACT</name>
<gene>
    <name evidence="1" type="ORF">GCM10007940_06550</name>
</gene>